<evidence type="ECO:0000313" key="2">
    <source>
        <dbReference type="Proteomes" id="UP000727407"/>
    </source>
</evidence>
<gene>
    <name evidence="1" type="ORF">DAT39_002422</name>
</gene>
<reference evidence="1" key="1">
    <citation type="submission" date="2020-07" db="EMBL/GenBank/DDBJ databases">
        <title>Clarias magur genome sequencing, assembly and annotation.</title>
        <authorList>
            <person name="Kushwaha B."/>
            <person name="Kumar R."/>
            <person name="Das P."/>
            <person name="Joshi C.G."/>
            <person name="Kumar D."/>
            <person name="Nagpure N.S."/>
            <person name="Pandey M."/>
            <person name="Agarwal S."/>
            <person name="Srivastava S."/>
            <person name="Singh M."/>
            <person name="Sahoo L."/>
            <person name="Jayasankar P."/>
            <person name="Meher P.K."/>
            <person name="Koringa P.G."/>
            <person name="Iquebal M.A."/>
            <person name="Das S.P."/>
            <person name="Bit A."/>
            <person name="Patnaik S."/>
            <person name="Patel N."/>
            <person name="Shah T.M."/>
            <person name="Hinsu A."/>
            <person name="Jena J.K."/>
        </authorList>
    </citation>
    <scope>NUCLEOTIDE SEQUENCE</scope>
    <source>
        <strain evidence="1">CIFAMagur01</strain>
        <tissue evidence="1">Testis</tissue>
    </source>
</reference>
<dbReference type="Proteomes" id="UP000727407">
    <property type="component" value="Unassembled WGS sequence"/>
</dbReference>
<keyword evidence="2" id="KW-1185">Reference proteome</keyword>
<comment type="caution">
    <text evidence="1">The sequence shown here is derived from an EMBL/GenBank/DDBJ whole genome shotgun (WGS) entry which is preliminary data.</text>
</comment>
<evidence type="ECO:0000313" key="1">
    <source>
        <dbReference type="EMBL" id="KAF5907795.1"/>
    </source>
</evidence>
<dbReference type="AlphaFoldDB" id="A0A8J4U6Y6"/>
<dbReference type="EMBL" id="QNUK01000018">
    <property type="protein sequence ID" value="KAF5907795.1"/>
    <property type="molecule type" value="Genomic_DNA"/>
</dbReference>
<proteinExistence type="predicted"/>
<protein>
    <submittedName>
        <fullName evidence="1">Uncharacterized protein</fullName>
    </submittedName>
</protein>
<sequence length="152" mass="16590">STCSSQPIKVDPGPFCTWSVYLRYVLDHIFPTAQSTHLTATVDGQESLSLFPMLPSQKALSFVGYRLGLEEAICGPLTMYILAQSVCIFALGEDNAHAVDASVTRVSAGKHVSFLLRHFLHFCQRGFLVQVSPLTTASPHCMGQRSALAVEF</sequence>
<feature type="non-terminal residue" evidence="1">
    <location>
        <position position="1"/>
    </location>
</feature>
<name>A0A8J4U6Y6_CLAMG</name>
<accession>A0A8J4U6Y6</accession>
<organism evidence="1 2">
    <name type="scientific">Clarias magur</name>
    <name type="common">Asian catfish</name>
    <name type="synonym">Macropteronotus magur</name>
    <dbReference type="NCBI Taxonomy" id="1594786"/>
    <lineage>
        <taxon>Eukaryota</taxon>
        <taxon>Metazoa</taxon>
        <taxon>Chordata</taxon>
        <taxon>Craniata</taxon>
        <taxon>Vertebrata</taxon>
        <taxon>Euteleostomi</taxon>
        <taxon>Actinopterygii</taxon>
        <taxon>Neopterygii</taxon>
        <taxon>Teleostei</taxon>
        <taxon>Ostariophysi</taxon>
        <taxon>Siluriformes</taxon>
        <taxon>Clariidae</taxon>
        <taxon>Clarias</taxon>
    </lineage>
</organism>